<feature type="transmembrane region" description="Helical" evidence="1">
    <location>
        <begin position="132"/>
        <end position="151"/>
    </location>
</feature>
<dbReference type="Proteomes" id="UP001596422">
    <property type="component" value="Unassembled WGS sequence"/>
</dbReference>
<feature type="transmembrane region" description="Helical" evidence="1">
    <location>
        <begin position="42"/>
        <end position="64"/>
    </location>
</feature>
<proteinExistence type="predicted"/>
<dbReference type="EMBL" id="JBHSWE010000001">
    <property type="protein sequence ID" value="MFC6673354.1"/>
    <property type="molecule type" value="Genomic_DNA"/>
</dbReference>
<name>A0ABW2A7F6_9GAMM</name>
<reference evidence="4" key="1">
    <citation type="journal article" date="2019" name="Int. J. Syst. Evol. Microbiol.">
        <title>The Global Catalogue of Microorganisms (GCM) 10K type strain sequencing project: providing services to taxonomists for standard genome sequencing and annotation.</title>
        <authorList>
            <consortium name="The Broad Institute Genomics Platform"/>
            <consortium name="The Broad Institute Genome Sequencing Center for Infectious Disease"/>
            <person name="Wu L."/>
            <person name="Ma J."/>
        </authorList>
    </citation>
    <scope>NUCLEOTIDE SEQUENCE [LARGE SCALE GENOMIC DNA]</scope>
    <source>
        <strain evidence="4">NBRC 111756</strain>
    </source>
</reference>
<dbReference type="InterPro" id="IPR009936">
    <property type="entry name" value="DUF1468"/>
</dbReference>
<feature type="transmembrane region" description="Helical" evidence="1">
    <location>
        <begin position="107"/>
        <end position="125"/>
    </location>
</feature>
<evidence type="ECO:0000259" key="2">
    <source>
        <dbReference type="Pfam" id="PF07331"/>
    </source>
</evidence>
<protein>
    <submittedName>
        <fullName evidence="3">Tripartite tricarboxylate transporter TctB family protein</fullName>
    </submittedName>
</protein>
<feature type="transmembrane region" description="Helical" evidence="1">
    <location>
        <begin position="76"/>
        <end position="101"/>
    </location>
</feature>
<comment type="caution">
    <text evidence="3">The sequence shown here is derived from an EMBL/GenBank/DDBJ whole genome shotgun (WGS) entry which is preliminary data.</text>
</comment>
<sequence length="156" mass="17123">MTQTRKLHPGELAISWLLLAFSLFVLYQAHRISGFSGISSAGAFPLGAATLMSGCMLYLVVANIRISLKTPADEKHLAWVVIGELLPRRIVLFTLLIVAYMLLLQPLGFLISTFLFLGCGFIYLRGSRPVRAVLIAAAAVAVIYGIFHYLFQVVLP</sequence>
<feature type="transmembrane region" description="Helical" evidence="1">
    <location>
        <begin position="12"/>
        <end position="30"/>
    </location>
</feature>
<feature type="domain" description="DUF1468" evidence="2">
    <location>
        <begin position="14"/>
        <end position="156"/>
    </location>
</feature>
<gene>
    <name evidence="3" type="ORF">ACFQDL_27140</name>
</gene>
<accession>A0ABW2A7F6</accession>
<keyword evidence="1" id="KW-0812">Transmembrane</keyword>
<keyword evidence="1" id="KW-1133">Transmembrane helix</keyword>
<organism evidence="3 4">
    <name type="scientific">Marinobacterium aestuariivivens</name>
    <dbReference type="NCBI Taxonomy" id="1698799"/>
    <lineage>
        <taxon>Bacteria</taxon>
        <taxon>Pseudomonadati</taxon>
        <taxon>Pseudomonadota</taxon>
        <taxon>Gammaproteobacteria</taxon>
        <taxon>Oceanospirillales</taxon>
        <taxon>Oceanospirillaceae</taxon>
        <taxon>Marinobacterium</taxon>
    </lineage>
</organism>
<evidence type="ECO:0000313" key="4">
    <source>
        <dbReference type="Proteomes" id="UP001596422"/>
    </source>
</evidence>
<keyword evidence="4" id="KW-1185">Reference proteome</keyword>
<dbReference type="RefSeq" id="WP_379911718.1">
    <property type="nucleotide sequence ID" value="NZ_JBHSWE010000001.1"/>
</dbReference>
<keyword evidence="1" id="KW-0472">Membrane</keyword>
<evidence type="ECO:0000313" key="3">
    <source>
        <dbReference type="EMBL" id="MFC6673354.1"/>
    </source>
</evidence>
<dbReference type="Pfam" id="PF07331">
    <property type="entry name" value="TctB"/>
    <property type="match status" value="1"/>
</dbReference>
<evidence type="ECO:0000256" key="1">
    <source>
        <dbReference type="SAM" id="Phobius"/>
    </source>
</evidence>